<dbReference type="InterPro" id="IPR022677">
    <property type="entry name" value="NMT_C"/>
</dbReference>
<comment type="caution">
    <text evidence="10">The sequence shown here is derived from an EMBL/GenBank/DDBJ whole genome shotgun (WGS) entry which is preliminary data.</text>
</comment>
<evidence type="ECO:0000256" key="8">
    <source>
        <dbReference type="SAM" id="MobiDB-lite"/>
    </source>
</evidence>
<dbReference type="PROSITE" id="PS00975">
    <property type="entry name" value="NMT_1"/>
    <property type="match status" value="1"/>
</dbReference>
<dbReference type="InterPro" id="IPR000903">
    <property type="entry name" value="NMT"/>
</dbReference>
<dbReference type="InterPro" id="IPR016181">
    <property type="entry name" value="Acyl_CoA_acyltransferase"/>
</dbReference>
<evidence type="ECO:0000256" key="2">
    <source>
        <dbReference type="ARBA" id="ARBA00012923"/>
    </source>
</evidence>
<comment type="function">
    <text evidence="6">Adds a myristoyl group to the N-terminal glycine residue of certain cellular proteins.</text>
</comment>
<dbReference type="SUPFAM" id="SSF55729">
    <property type="entry name" value="Acyl-CoA N-acyltransferases (Nat)"/>
    <property type="match status" value="2"/>
</dbReference>
<dbReference type="Pfam" id="PF01233">
    <property type="entry name" value="NMT"/>
    <property type="match status" value="1"/>
</dbReference>
<evidence type="ECO:0000259" key="9">
    <source>
        <dbReference type="PROSITE" id="PS51186"/>
    </source>
</evidence>
<dbReference type="InterPro" id="IPR000182">
    <property type="entry name" value="GNAT_dom"/>
</dbReference>
<gene>
    <name evidence="10" type="ORF">INT47_002410</name>
</gene>
<dbReference type="GO" id="GO:0004379">
    <property type="term" value="F:glycylpeptide N-tetradecanoyltransferase activity"/>
    <property type="evidence" value="ECO:0007669"/>
    <property type="project" value="UniProtKB-EC"/>
</dbReference>
<dbReference type="PROSITE" id="PS00976">
    <property type="entry name" value="NMT_2"/>
    <property type="match status" value="1"/>
</dbReference>
<evidence type="ECO:0000313" key="10">
    <source>
        <dbReference type="EMBL" id="KAG2210468.1"/>
    </source>
</evidence>
<dbReference type="EC" id="2.3.1.97" evidence="2 6"/>
<evidence type="ECO:0000256" key="3">
    <source>
        <dbReference type="ARBA" id="ARBA00022240"/>
    </source>
</evidence>
<evidence type="ECO:0000256" key="6">
    <source>
        <dbReference type="RuleBase" id="RU000586"/>
    </source>
</evidence>
<evidence type="ECO:0000256" key="7">
    <source>
        <dbReference type="RuleBase" id="RU004178"/>
    </source>
</evidence>
<dbReference type="Gene3D" id="3.40.630.170">
    <property type="match status" value="1"/>
</dbReference>
<feature type="region of interest" description="Disordered" evidence="8">
    <location>
        <begin position="26"/>
        <end position="47"/>
    </location>
</feature>
<dbReference type="FunFam" id="3.40.630.30:FF:000042">
    <property type="entry name" value="Glycylpeptide N-tetradecanoyltransferase"/>
    <property type="match status" value="1"/>
</dbReference>
<keyword evidence="4 6" id="KW-0808">Transferase</keyword>
<dbReference type="InterPro" id="IPR022676">
    <property type="entry name" value="NMT_N"/>
</dbReference>
<evidence type="ECO:0000256" key="4">
    <source>
        <dbReference type="ARBA" id="ARBA00022679"/>
    </source>
</evidence>
<evidence type="ECO:0000256" key="1">
    <source>
        <dbReference type="ARBA" id="ARBA00009469"/>
    </source>
</evidence>
<dbReference type="Pfam" id="PF02799">
    <property type="entry name" value="NMT_C"/>
    <property type="match status" value="1"/>
</dbReference>
<keyword evidence="11" id="KW-1185">Reference proteome</keyword>
<sequence length="476" mass="55095">MDNKKQPTEKELKDLVKKVDKLVSKKSVKEALQTPSGSSSNPEAEAKMKAQLQQMMASMALLEKSGMIKTTGKKDVGDHKFWNTQPVPNIDEEIVESGPIEADIPFDQIKKEPLPLPKEFEWCEINMEDEKEVKELYELLTMNYVEDDEAQFRFDYSAEFLKWALLPPNWRKSWLVGIRVAANKRLVAFISGIPVAMRTYEKVHNLTEINFLCVHKKLRSKRLAPVLIKEITRRSHIEGIFQAAYTAGVVIPKPIATCRYYHRSLNPKKLVECNFSRIPPRSTLSRMIKNFKVPEKTNTAGLREMRKEDVPQVRVLLNKYLTRFDFAPVFETDQDVEHWILPHEKVVWSYVVEDPKTKKITDMFSFYSLPSSVIGNPKHSTLNAAYMFYYAMEIDEALEHEQKEKFISKRLNELVNDALVLAKKADFDVLNTLDLMDNAKFVDEQKFGNGDGYLNYYLYNYKCPDVSRNKVGLVML</sequence>
<dbReference type="PANTHER" id="PTHR11377:SF5">
    <property type="entry name" value="GLYCYLPEPTIDE N-TETRADECANOYLTRANSFERASE"/>
    <property type="match status" value="1"/>
</dbReference>
<protein>
    <recommendedName>
        <fullName evidence="3 6">Glycylpeptide N-tetradecanoyltransferase</fullName>
        <ecNumber evidence="2 6">2.3.1.97</ecNumber>
    </recommendedName>
</protein>
<organism evidence="10 11">
    <name type="scientific">Mucor saturninus</name>
    <dbReference type="NCBI Taxonomy" id="64648"/>
    <lineage>
        <taxon>Eukaryota</taxon>
        <taxon>Fungi</taxon>
        <taxon>Fungi incertae sedis</taxon>
        <taxon>Mucoromycota</taxon>
        <taxon>Mucoromycotina</taxon>
        <taxon>Mucoromycetes</taxon>
        <taxon>Mucorales</taxon>
        <taxon>Mucorineae</taxon>
        <taxon>Mucoraceae</taxon>
        <taxon>Mucor</taxon>
    </lineage>
</organism>
<keyword evidence="5 6" id="KW-0012">Acyltransferase</keyword>
<comment type="similarity">
    <text evidence="1 7">Belongs to the NMT family.</text>
</comment>
<dbReference type="InterPro" id="IPR022678">
    <property type="entry name" value="NMT_CS"/>
</dbReference>
<feature type="compositionally biased region" description="Polar residues" evidence="8">
    <location>
        <begin position="33"/>
        <end position="42"/>
    </location>
</feature>
<dbReference type="PROSITE" id="PS51186">
    <property type="entry name" value="GNAT"/>
    <property type="match status" value="1"/>
</dbReference>
<dbReference type="GO" id="GO:0005737">
    <property type="term" value="C:cytoplasm"/>
    <property type="evidence" value="ECO:0007669"/>
    <property type="project" value="TreeGrafter"/>
</dbReference>
<reference evidence="10" key="1">
    <citation type="submission" date="2020-12" db="EMBL/GenBank/DDBJ databases">
        <title>Metabolic potential, ecology and presence of endohyphal bacteria is reflected in genomic diversity of Mucoromycotina.</title>
        <authorList>
            <person name="Muszewska A."/>
            <person name="Okrasinska A."/>
            <person name="Steczkiewicz K."/>
            <person name="Drgas O."/>
            <person name="Orlowska M."/>
            <person name="Perlinska-Lenart U."/>
            <person name="Aleksandrzak-Piekarczyk T."/>
            <person name="Szatraj K."/>
            <person name="Zielenkiewicz U."/>
            <person name="Pilsyk S."/>
            <person name="Malc E."/>
            <person name="Mieczkowski P."/>
            <person name="Kruszewska J.S."/>
            <person name="Biernat P."/>
            <person name="Pawlowska J."/>
        </authorList>
    </citation>
    <scope>NUCLEOTIDE SEQUENCE</scope>
    <source>
        <strain evidence="10">WA0000017839</strain>
    </source>
</reference>
<dbReference type="PIRSF" id="PIRSF015892">
    <property type="entry name" value="N-myristl_transf"/>
    <property type="match status" value="1"/>
</dbReference>
<name>A0A8H7RH21_9FUNG</name>
<dbReference type="Proteomes" id="UP000603453">
    <property type="component" value="Unassembled WGS sequence"/>
</dbReference>
<proteinExistence type="inferred from homology"/>
<comment type="catalytic activity">
    <reaction evidence="6">
        <text>N-terminal glycyl-[protein] + tetradecanoyl-CoA = N-tetradecanoylglycyl-[protein] + CoA + H(+)</text>
        <dbReference type="Rhea" id="RHEA:15521"/>
        <dbReference type="Rhea" id="RHEA-COMP:12666"/>
        <dbReference type="Rhea" id="RHEA-COMP:12667"/>
        <dbReference type="ChEBI" id="CHEBI:15378"/>
        <dbReference type="ChEBI" id="CHEBI:57287"/>
        <dbReference type="ChEBI" id="CHEBI:57385"/>
        <dbReference type="ChEBI" id="CHEBI:64723"/>
        <dbReference type="ChEBI" id="CHEBI:133050"/>
        <dbReference type="EC" id="2.3.1.97"/>
    </reaction>
</comment>
<dbReference type="AlphaFoldDB" id="A0A8H7RH21"/>
<evidence type="ECO:0000256" key="5">
    <source>
        <dbReference type="ARBA" id="ARBA00023315"/>
    </source>
</evidence>
<dbReference type="PANTHER" id="PTHR11377">
    <property type="entry name" value="N-MYRISTOYL TRANSFERASE"/>
    <property type="match status" value="1"/>
</dbReference>
<dbReference type="OrthoDB" id="60315at2759"/>
<dbReference type="EMBL" id="JAEPRD010000011">
    <property type="protein sequence ID" value="KAG2210468.1"/>
    <property type="molecule type" value="Genomic_DNA"/>
</dbReference>
<feature type="domain" description="N-acetyltransferase" evidence="9">
    <location>
        <begin position="123"/>
        <end position="292"/>
    </location>
</feature>
<evidence type="ECO:0000313" key="11">
    <source>
        <dbReference type="Proteomes" id="UP000603453"/>
    </source>
</evidence>
<accession>A0A8H7RH21</accession>
<dbReference type="FunFam" id="3.40.630.170:FF:000003">
    <property type="entry name" value="Glycylpeptide N-tetradecanoyltransferase"/>
    <property type="match status" value="1"/>
</dbReference>